<dbReference type="EMBL" id="FNOV01000006">
    <property type="protein sequence ID" value="SDY21739.1"/>
    <property type="molecule type" value="Genomic_DNA"/>
</dbReference>
<protein>
    <recommendedName>
        <fullName evidence="3">SpoIIAA-like</fullName>
    </recommendedName>
</protein>
<dbReference type="STRING" id="651662.SAMN04488069_106252"/>
<dbReference type="Proteomes" id="UP000199249">
    <property type="component" value="Unassembled WGS sequence"/>
</dbReference>
<gene>
    <name evidence="1" type="ORF">SAMN04488069_106252</name>
</gene>
<sequence length="139" mass="15958">MTTATASLADFLDLTYRPDLGLITARWLRPTTSGELRAGYQLLLRHASTCNACQCWLVDARRRIGVDLDDVHWLTEHFYPTLRQQLGHHVFLAFLVAPYQLDDAQDETLPSLPHTHGDYCSVRQFTDEGEAVRWLCSRR</sequence>
<dbReference type="RefSeq" id="WP_092740008.1">
    <property type="nucleotide sequence ID" value="NZ_FNOV01000006.1"/>
</dbReference>
<evidence type="ECO:0000313" key="1">
    <source>
        <dbReference type="EMBL" id="SDY21739.1"/>
    </source>
</evidence>
<reference evidence="2" key="1">
    <citation type="submission" date="2016-10" db="EMBL/GenBank/DDBJ databases">
        <authorList>
            <person name="Varghese N."/>
            <person name="Submissions S."/>
        </authorList>
    </citation>
    <scope>NUCLEOTIDE SEQUENCE [LARGE SCALE GENOMIC DNA]</scope>
    <source>
        <strain evidence="2">CGMCC 1.8975</strain>
    </source>
</reference>
<organism evidence="1 2">
    <name type="scientific">Hymenobacter psychrophilus</name>
    <dbReference type="NCBI Taxonomy" id="651662"/>
    <lineage>
        <taxon>Bacteria</taxon>
        <taxon>Pseudomonadati</taxon>
        <taxon>Bacteroidota</taxon>
        <taxon>Cytophagia</taxon>
        <taxon>Cytophagales</taxon>
        <taxon>Hymenobacteraceae</taxon>
        <taxon>Hymenobacter</taxon>
    </lineage>
</organism>
<accession>A0A1H3I3K4</accession>
<dbReference type="AlphaFoldDB" id="A0A1H3I3K4"/>
<proteinExistence type="predicted"/>
<evidence type="ECO:0008006" key="3">
    <source>
        <dbReference type="Google" id="ProtNLM"/>
    </source>
</evidence>
<keyword evidence="2" id="KW-1185">Reference proteome</keyword>
<evidence type="ECO:0000313" key="2">
    <source>
        <dbReference type="Proteomes" id="UP000199249"/>
    </source>
</evidence>
<name>A0A1H3I3K4_9BACT</name>
<dbReference type="OrthoDB" id="884362at2"/>